<reference evidence="3 4" key="1">
    <citation type="submission" date="2021-08" db="EMBL/GenBank/DDBJ databases">
        <title>Muricauda profundi sp. nov., a marine bacterium isolated from deep seawater of the Mariana Trench.</title>
        <authorList>
            <person name="Wei Y."/>
        </authorList>
    </citation>
    <scope>NUCLEOTIDE SEQUENCE [LARGE SCALE GENOMIC DNA]</scope>
    <source>
        <strain evidence="3 4">W52</strain>
    </source>
</reference>
<dbReference type="RefSeq" id="WP_220115287.1">
    <property type="nucleotide sequence ID" value="NZ_JAHZSV010000065.1"/>
</dbReference>
<comment type="caution">
    <text evidence="3">The sequence shown here is derived from an EMBL/GenBank/DDBJ whole genome shotgun (WGS) entry which is preliminary data.</text>
</comment>
<gene>
    <name evidence="3" type="ORF">K1F36_19540</name>
</gene>
<protein>
    <submittedName>
        <fullName evidence="3">Fibrobacter succinogenes major paralogous domain-containing protein</fullName>
    </submittedName>
</protein>
<organism evidence="3 4">
    <name type="scientific">Flagellimonas abyssi</name>
    <dbReference type="NCBI Taxonomy" id="2864871"/>
    <lineage>
        <taxon>Bacteria</taxon>
        <taxon>Pseudomonadati</taxon>
        <taxon>Bacteroidota</taxon>
        <taxon>Flavobacteriia</taxon>
        <taxon>Flavobacteriales</taxon>
        <taxon>Flavobacteriaceae</taxon>
        <taxon>Flagellimonas</taxon>
    </lineage>
</organism>
<feature type="signal peptide" evidence="1">
    <location>
        <begin position="1"/>
        <end position="18"/>
    </location>
</feature>
<dbReference type="NCBIfam" id="TIGR02145">
    <property type="entry name" value="Fib_succ_major"/>
    <property type="match status" value="1"/>
</dbReference>
<feature type="chain" id="PRO_5045285737" evidence="1">
    <location>
        <begin position="19"/>
        <end position="362"/>
    </location>
</feature>
<keyword evidence="4" id="KW-1185">Reference proteome</keyword>
<dbReference type="EMBL" id="JAHZSV010000065">
    <property type="protein sequence ID" value="MBW8202023.1"/>
    <property type="molecule type" value="Genomic_DNA"/>
</dbReference>
<feature type="domain" description="Fibrobacter succinogenes major paralogous" evidence="2">
    <location>
        <begin position="162"/>
        <end position="361"/>
    </location>
</feature>
<sequence length="362" mass="39460">MRKYLNFRTLFILSILFAGISCSSSDDSNNGNGEPEPENYAPTLTTNPIEDITYLSSKSGGEISDNGGFPIIAKGIVWSTTENPTIDLVTKTNDGSGSNDFSSVMSELEQNTEYYVRAYARNNQSTGIGYGNQITFRTVDTLIVNGTDFNDIDGNSYSTLVINGEEWSAKNLNVSRYRNGDVIPQVQDATEWENLTSGAWCYYGNDSNNEPSGKLYNWYAVNDSRGLAPQGWHIPSDSEWENLEKYLISAGYNYDRSASDDKLGKAIASTSFQQGTASAGTGSPALVPSLNNRTGFNALPGGLRGSVGEFQWIDKYSCWWSSTESGSVSAKFRDITGHLTFGLRGTGAAQKTSGMSIRLIKD</sequence>
<evidence type="ECO:0000259" key="2">
    <source>
        <dbReference type="Pfam" id="PF09603"/>
    </source>
</evidence>
<keyword evidence="1" id="KW-0732">Signal</keyword>
<accession>A0ABS7EYX2</accession>
<evidence type="ECO:0000256" key="1">
    <source>
        <dbReference type="SAM" id="SignalP"/>
    </source>
</evidence>
<dbReference type="Proteomes" id="UP001196136">
    <property type="component" value="Unassembled WGS sequence"/>
</dbReference>
<dbReference type="Pfam" id="PF09603">
    <property type="entry name" value="Fib_succ_major"/>
    <property type="match status" value="1"/>
</dbReference>
<dbReference type="PROSITE" id="PS51257">
    <property type="entry name" value="PROKAR_LIPOPROTEIN"/>
    <property type="match status" value="1"/>
</dbReference>
<evidence type="ECO:0000313" key="3">
    <source>
        <dbReference type="EMBL" id="MBW8202023.1"/>
    </source>
</evidence>
<evidence type="ECO:0000313" key="4">
    <source>
        <dbReference type="Proteomes" id="UP001196136"/>
    </source>
</evidence>
<dbReference type="InterPro" id="IPR011871">
    <property type="entry name" value="Fib_succ_major"/>
</dbReference>
<name>A0ABS7EYX2_9FLAO</name>
<proteinExistence type="predicted"/>